<feature type="region of interest" description="Disordered" evidence="1">
    <location>
        <begin position="1"/>
        <end position="65"/>
    </location>
</feature>
<evidence type="ECO:0000256" key="1">
    <source>
        <dbReference type="SAM" id="MobiDB-lite"/>
    </source>
</evidence>
<organism evidence="2 3">
    <name type="scientific">Rousettus aegyptiacus</name>
    <name type="common">Egyptian fruit bat</name>
    <name type="synonym">Pteropus aegyptiacus</name>
    <dbReference type="NCBI Taxonomy" id="9407"/>
    <lineage>
        <taxon>Eukaryota</taxon>
        <taxon>Metazoa</taxon>
        <taxon>Chordata</taxon>
        <taxon>Craniata</taxon>
        <taxon>Vertebrata</taxon>
        <taxon>Euteleostomi</taxon>
        <taxon>Mammalia</taxon>
        <taxon>Eutheria</taxon>
        <taxon>Laurasiatheria</taxon>
        <taxon>Chiroptera</taxon>
        <taxon>Yinpterochiroptera</taxon>
        <taxon>Pteropodoidea</taxon>
        <taxon>Pteropodidae</taxon>
        <taxon>Rousettinae</taxon>
        <taxon>Rousettus</taxon>
    </lineage>
</organism>
<proteinExistence type="predicted"/>
<dbReference type="AlphaFoldDB" id="A0A7J8HRH8"/>
<gene>
    <name evidence="2" type="ORF">HJG63_011073</name>
</gene>
<feature type="compositionally biased region" description="Gly residues" evidence="1">
    <location>
        <begin position="46"/>
        <end position="57"/>
    </location>
</feature>
<reference evidence="2 3" key="1">
    <citation type="journal article" date="2020" name="Nature">
        <title>Six reference-quality genomes reveal evolution of bat adaptations.</title>
        <authorList>
            <person name="Jebb D."/>
            <person name="Huang Z."/>
            <person name="Pippel M."/>
            <person name="Hughes G.M."/>
            <person name="Lavrichenko K."/>
            <person name="Devanna P."/>
            <person name="Winkler S."/>
            <person name="Jermiin L.S."/>
            <person name="Skirmuntt E.C."/>
            <person name="Katzourakis A."/>
            <person name="Burkitt-Gray L."/>
            <person name="Ray D.A."/>
            <person name="Sullivan K.A.M."/>
            <person name="Roscito J.G."/>
            <person name="Kirilenko B.M."/>
            <person name="Davalos L.M."/>
            <person name="Corthals A.P."/>
            <person name="Power M.L."/>
            <person name="Jones G."/>
            <person name="Ransome R.D."/>
            <person name="Dechmann D.K.N."/>
            <person name="Locatelli A.G."/>
            <person name="Puechmaille S.J."/>
            <person name="Fedrigo O."/>
            <person name="Jarvis E.D."/>
            <person name="Hiller M."/>
            <person name="Vernes S.C."/>
            <person name="Myers E.W."/>
            <person name="Teeling E.C."/>
        </authorList>
    </citation>
    <scope>NUCLEOTIDE SEQUENCE [LARGE SCALE GENOMIC DNA]</scope>
    <source>
        <strain evidence="2">MRouAeg1</strain>
        <tissue evidence="2">Muscle</tissue>
    </source>
</reference>
<dbReference type="EMBL" id="JACASE010000004">
    <property type="protein sequence ID" value="KAF6474964.1"/>
    <property type="molecule type" value="Genomic_DNA"/>
</dbReference>
<evidence type="ECO:0000313" key="3">
    <source>
        <dbReference type="Proteomes" id="UP000593571"/>
    </source>
</evidence>
<keyword evidence="3" id="KW-1185">Reference proteome</keyword>
<dbReference type="Proteomes" id="UP000593571">
    <property type="component" value="Unassembled WGS sequence"/>
</dbReference>
<name>A0A7J8HRH8_ROUAE</name>
<feature type="compositionally biased region" description="Basic and acidic residues" evidence="1">
    <location>
        <begin position="13"/>
        <end position="26"/>
    </location>
</feature>
<comment type="caution">
    <text evidence="2">The sequence shown here is derived from an EMBL/GenBank/DDBJ whole genome shotgun (WGS) entry which is preliminary data.</text>
</comment>
<evidence type="ECO:0000313" key="2">
    <source>
        <dbReference type="EMBL" id="KAF6474964.1"/>
    </source>
</evidence>
<protein>
    <submittedName>
        <fullName evidence="2">Uncharacterized protein</fullName>
    </submittedName>
</protein>
<sequence>MLILSVTSKQRRGLAEDRTSPREKGRGKVHPGAPVKWLRLEQPQTGAGGTGTTGGGWPSPREGPGALTLTQTWEDLEASPRSGRGLLLAVTQDARAWAGRSGAEQGLSPRAEGAATAGLGHASQGAWNQLCLQERPVAL</sequence>
<accession>A0A7J8HRH8</accession>